<evidence type="ECO:0000256" key="1">
    <source>
        <dbReference type="SAM" id="MobiDB-lite"/>
    </source>
</evidence>
<comment type="caution">
    <text evidence="2">The sequence shown here is derived from an EMBL/GenBank/DDBJ whole genome shotgun (WGS) entry which is preliminary data.</text>
</comment>
<organism evidence="2">
    <name type="scientific">Tanacetum cinerariifolium</name>
    <name type="common">Dalmatian daisy</name>
    <name type="synonym">Chrysanthemum cinerariifolium</name>
    <dbReference type="NCBI Taxonomy" id="118510"/>
    <lineage>
        <taxon>Eukaryota</taxon>
        <taxon>Viridiplantae</taxon>
        <taxon>Streptophyta</taxon>
        <taxon>Embryophyta</taxon>
        <taxon>Tracheophyta</taxon>
        <taxon>Spermatophyta</taxon>
        <taxon>Magnoliopsida</taxon>
        <taxon>eudicotyledons</taxon>
        <taxon>Gunneridae</taxon>
        <taxon>Pentapetalae</taxon>
        <taxon>asterids</taxon>
        <taxon>campanulids</taxon>
        <taxon>Asterales</taxon>
        <taxon>Asteraceae</taxon>
        <taxon>Asteroideae</taxon>
        <taxon>Anthemideae</taxon>
        <taxon>Anthemidinae</taxon>
        <taxon>Tanacetum</taxon>
    </lineage>
</organism>
<protein>
    <submittedName>
        <fullName evidence="2">Uncharacterized protein</fullName>
    </submittedName>
</protein>
<feature type="non-terminal residue" evidence="2">
    <location>
        <position position="608"/>
    </location>
</feature>
<reference evidence="2" key="1">
    <citation type="journal article" date="2019" name="Sci. Rep.">
        <title>Draft genome of Tanacetum cinerariifolium, the natural source of mosquito coil.</title>
        <authorList>
            <person name="Yamashiro T."/>
            <person name="Shiraishi A."/>
            <person name="Satake H."/>
            <person name="Nakayama K."/>
        </authorList>
    </citation>
    <scope>NUCLEOTIDE SEQUENCE</scope>
</reference>
<accession>A0A699I0T2</accession>
<sequence length="608" mass="68408">MTESPLVDLGFAIPVFSQGDDLIACLNKAMAFLTVVTSSRFLSTNNQLRTSSNPRNHALFKMAGSQCNKFREDKVKVILLLDPRVPDGQVVQTIIPNNATFQTEDLNTYDSECDDILNVKAVLMANIYNYGSDVILKKAQRIKPTLYDGIVMSDKHIAMIVIDDEETLILEEESRSRMSKKEKDQEAIKQNIYHKPIDDEKLNRLIKDFRKRFTPQQELSAEQAFWLRMSDPTSKPYEALPVKIEAPKKLPKISLVNESLKKLKFYLAKFDNVVKIRIAPNARTKENERLCNEINHVQQVFKEQLDSIRKTRVRTKEQSDSLIDKVNLKSTENEDLKAQIQGKVFVITSLKNDLRRIKRKEIIDIVAQKPSANTIVSGKFKLDLEPLAPSQELLVYVRDTCPNAINLSAKKVDVTPKNKVKKVRFAEPLTSSSNSKHADSSNTTDSNTHVLSPIRLKCLTSNYGSKPSGNKKNNRISQTPSRNMKNKVEAQPRNFNKKNHIVEPIRNVDVKQSQLNANSELIFATCSSKKAKIVESKNANHSEPNHTWGSNATDIPSSSSLVMTVQEAAAPRAMVLADSPVTTSIDQYAPLTSIPSSQEQEHSPITSQ</sequence>
<evidence type="ECO:0000313" key="2">
    <source>
        <dbReference type="EMBL" id="GEY90511.1"/>
    </source>
</evidence>
<feature type="region of interest" description="Disordered" evidence="1">
    <location>
        <begin position="425"/>
        <end position="489"/>
    </location>
</feature>
<name>A0A699I0T2_TANCI</name>
<gene>
    <name evidence="2" type="ORF">Tci_462485</name>
</gene>
<dbReference type="AlphaFoldDB" id="A0A699I0T2"/>
<feature type="compositionally biased region" description="Polar residues" evidence="1">
    <location>
        <begin position="459"/>
        <end position="483"/>
    </location>
</feature>
<proteinExistence type="predicted"/>
<dbReference type="EMBL" id="BKCJ010221046">
    <property type="protein sequence ID" value="GEY90511.1"/>
    <property type="molecule type" value="Genomic_DNA"/>
</dbReference>